<dbReference type="Proteomes" id="UP001642484">
    <property type="component" value="Unassembled WGS sequence"/>
</dbReference>
<dbReference type="EMBL" id="CAXAMN010026828">
    <property type="protein sequence ID" value="CAK9106122.1"/>
    <property type="molecule type" value="Genomic_DNA"/>
</dbReference>
<sequence length="109" mass="12771">MFPSTAPCRLKLDLMQWSAPWRLVGGSSHWCSAPRTWKPHGHATYPASICTWQAREVFICRVACAARGRRRRGSSQQEFARWRQKKKLRADLEDVADLAKFYSYFRFFS</sequence>
<name>A0ABP0S176_9DINO</name>
<accession>A0ABP0S176</accession>
<comment type="caution">
    <text evidence="1">The sequence shown here is derived from an EMBL/GenBank/DDBJ whole genome shotgun (WGS) entry which is preliminary data.</text>
</comment>
<protein>
    <submittedName>
        <fullName evidence="1">Uncharacterized protein</fullName>
    </submittedName>
</protein>
<keyword evidence="2" id="KW-1185">Reference proteome</keyword>
<organism evidence="1 2">
    <name type="scientific">Durusdinium trenchii</name>
    <dbReference type="NCBI Taxonomy" id="1381693"/>
    <lineage>
        <taxon>Eukaryota</taxon>
        <taxon>Sar</taxon>
        <taxon>Alveolata</taxon>
        <taxon>Dinophyceae</taxon>
        <taxon>Suessiales</taxon>
        <taxon>Symbiodiniaceae</taxon>
        <taxon>Durusdinium</taxon>
    </lineage>
</organism>
<evidence type="ECO:0000313" key="2">
    <source>
        <dbReference type="Proteomes" id="UP001642484"/>
    </source>
</evidence>
<evidence type="ECO:0000313" key="1">
    <source>
        <dbReference type="EMBL" id="CAK9106122.1"/>
    </source>
</evidence>
<proteinExistence type="predicted"/>
<reference evidence="1 2" key="1">
    <citation type="submission" date="2024-02" db="EMBL/GenBank/DDBJ databases">
        <authorList>
            <person name="Chen Y."/>
            <person name="Shah S."/>
            <person name="Dougan E. K."/>
            <person name="Thang M."/>
            <person name="Chan C."/>
        </authorList>
    </citation>
    <scope>NUCLEOTIDE SEQUENCE [LARGE SCALE GENOMIC DNA]</scope>
</reference>
<gene>
    <name evidence="1" type="ORF">CCMP2556_LOCUS49634</name>
</gene>